<dbReference type="InterPro" id="IPR016054">
    <property type="entry name" value="LY6_UPA_recep-like"/>
</dbReference>
<dbReference type="PANTHER" id="PTHR20914:SF25">
    <property type="entry name" value="PHOSPHOLIPASE A2 INHIBITOR AND LY6_PLAUR DOMAIN-CONTAINING PROTEIN"/>
    <property type="match status" value="1"/>
</dbReference>
<keyword evidence="2" id="KW-0964">Secreted</keyword>
<evidence type="ECO:0000313" key="5">
    <source>
        <dbReference type="Proteomes" id="UP000770717"/>
    </source>
</evidence>
<evidence type="ECO:0000259" key="3">
    <source>
        <dbReference type="SMART" id="SM00134"/>
    </source>
</evidence>
<dbReference type="GO" id="GO:0005576">
    <property type="term" value="C:extracellular region"/>
    <property type="evidence" value="ECO:0007669"/>
    <property type="project" value="UniProtKB-SubCell"/>
</dbReference>
<dbReference type="AlphaFoldDB" id="A0A8J6E8P1"/>
<dbReference type="EMBL" id="WNTK01004704">
    <property type="protein sequence ID" value="KAG9464304.1"/>
    <property type="molecule type" value="Genomic_DNA"/>
</dbReference>
<organism evidence="4 5">
    <name type="scientific">Eleutherodactylus coqui</name>
    <name type="common">Puerto Rican coqui</name>
    <dbReference type="NCBI Taxonomy" id="57060"/>
    <lineage>
        <taxon>Eukaryota</taxon>
        <taxon>Metazoa</taxon>
        <taxon>Chordata</taxon>
        <taxon>Craniata</taxon>
        <taxon>Vertebrata</taxon>
        <taxon>Euteleostomi</taxon>
        <taxon>Amphibia</taxon>
        <taxon>Batrachia</taxon>
        <taxon>Anura</taxon>
        <taxon>Neobatrachia</taxon>
        <taxon>Hyloidea</taxon>
        <taxon>Eleutherodactylidae</taxon>
        <taxon>Eleutherodactylinae</taxon>
        <taxon>Eleutherodactylus</taxon>
        <taxon>Eleutherodactylus</taxon>
    </lineage>
</organism>
<dbReference type="Pfam" id="PF00021">
    <property type="entry name" value="UPAR_LY6"/>
    <property type="match status" value="2"/>
</dbReference>
<dbReference type="SMART" id="SM00134">
    <property type="entry name" value="LU"/>
    <property type="match status" value="1"/>
</dbReference>
<evidence type="ECO:0000256" key="2">
    <source>
        <dbReference type="ARBA" id="ARBA00022525"/>
    </source>
</evidence>
<name>A0A8J6E8P1_ELECQ</name>
<dbReference type="InterPro" id="IPR045860">
    <property type="entry name" value="Snake_toxin-like_sf"/>
</dbReference>
<comment type="subcellular location">
    <subcellularLocation>
        <location evidence="1">Secreted</location>
    </subcellularLocation>
</comment>
<feature type="non-terminal residue" evidence="4">
    <location>
        <position position="1"/>
    </location>
</feature>
<accession>A0A8J6E8P1</accession>
<dbReference type="OrthoDB" id="9907178at2759"/>
<dbReference type="InterPro" id="IPR050918">
    <property type="entry name" value="CNF-like_PLA2_Inhibitor"/>
</dbReference>
<dbReference type="SUPFAM" id="SSF57302">
    <property type="entry name" value="Snake toxin-like"/>
    <property type="match status" value="2"/>
</dbReference>
<keyword evidence="5" id="KW-1185">Reference proteome</keyword>
<sequence length="197" mass="20913">YSLSCIQCVEATDAPCSGTADVCAPSEDACISKYALTSIGGIQISKLFVRGCGTRSQCSISGSLSIPLSRMVASTTCCYTDRCMPSRPILPPAPTNLNGVVCKTCQGLQDYPCESDEYINCVGNETKCISQFGTTSGAKTALRGCSSPDLCKNPHEEGSFGGLKFSMKITCTDGTATLHYSLYLLSATTIWLFKVMN</sequence>
<dbReference type="PANTHER" id="PTHR20914">
    <property type="entry name" value="LY6/PLAUR DOMAIN-CONTAINING PROTEIN 8"/>
    <property type="match status" value="1"/>
</dbReference>
<dbReference type="Proteomes" id="UP000770717">
    <property type="component" value="Unassembled WGS sequence"/>
</dbReference>
<evidence type="ECO:0000256" key="1">
    <source>
        <dbReference type="ARBA" id="ARBA00004613"/>
    </source>
</evidence>
<dbReference type="CDD" id="cd23572">
    <property type="entry name" value="TFP_LU_ECD_PINLYP_rpt2"/>
    <property type="match status" value="1"/>
</dbReference>
<feature type="domain" description="UPAR/Ly6" evidence="3">
    <location>
        <begin position="3"/>
        <end position="97"/>
    </location>
</feature>
<dbReference type="Gene3D" id="2.10.60.10">
    <property type="entry name" value="CD59"/>
    <property type="match status" value="2"/>
</dbReference>
<proteinExistence type="predicted"/>
<protein>
    <recommendedName>
        <fullName evidence="3">UPAR/Ly6 domain-containing protein</fullName>
    </recommendedName>
</protein>
<reference evidence="4" key="1">
    <citation type="thesis" date="2020" institute="ProQuest LLC" country="789 East Eisenhower Parkway, Ann Arbor, MI, USA">
        <title>Comparative Genomics and Chromosome Evolution.</title>
        <authorList>
            <person name="Mudd A.B."/>
        </authorList>
    </citation>
    <scope>NUCLEOTIDE SEQUENCE</scope>
    <source>
        <strain evidence="4">HN-11 Male</strain>
        <tissue evidence="4">Kidney and liver</tissue>
    </source>
</reference>
<comment type="caution">
    <text evidence="4">The sequence shown here is derived from an EMBL/GenBank/DDBJ whole genome shotgun (WGS) entry which is preliminary data.</text>
</comment>
<gene>
    <name evidence="4" type="ORF">GDO78_020161</name>
</gene>
<evidence type="ECO:0000313" key="4">
    <source>
        <dbReference type="EMBL" id="KAG9464304.1"/>
    </source>
</evidence>